<feature type="domain" description="Band 7" evidence="8">
    <location>
        <begin position="26"/>
        <end position="188"/>
    </location>
</feature>
<dbReference type="SUPFAM" id="SSF117892">
    <property type="entry name" value="Band 7/SPFH domain"/>
    <property type="match status" value="1"/>
</dbReference>
<dbReference type="InterPro" id="IPR036013">
    <property type="entry name" value="Band_7/SPFH_dom_sf"/>
</dbReference>
<sequence length="301" mass="33912">MNYKQQLGALGGLLTTVGGAYFFYKSAIFQVDTGHRAIKFNKVSGLGSFTYREGFHFMLPWFERPIIYDVRTHPTVIKSVTGSKDLQMVNISLRVLYRPDQTQLPDLYRTLGTDYDARVLPSIVNEVLKSVVAQYNASQLLTQREMISVLIRQTLEQRAHDFRIVVDDVSITELTFGREFTNAIEEKQIAQQEAERAKYLVQRALQEKNSAIIKAEGEARAAELLGPILSKSPTYIQIRRIEAAREIAHSLAISRNKAYLDAETLLLNLTTTLDANLEKVPLGGPRESPVLSTPQVQAQKQ</sequence>
<keyword evidence="10" id="KW-1185">Reference proteome</keyword>
<dbReference type="Pfam" id="PF01145">
    <property type="entry name" value="Band_7"/>
    <property type="match status" value="1"/>
</dbReference>
<proteinExistence type="inferred from homology"/>
<evidence type="ECO:0000256" key="3">
    <source>
        <dbReference type="ARBA" id="ARBA00022792"/>
    </source>
</evidence>
<evidence type="ECO:0000256" key="6">
    <source>
        <dbReference type="RuleBase" id="RU366048"/>
    </source>
</evidence>
<evidence type="ECO:0000313" key="10">
    <source>
        <dbReference type="Proteomes" id="UP000785679"/>
    </source>
</evidence>
<gene>
    <name evidence="9" type="ORF">FGO68_gene4237</name>
</gene>
<evidence type="ECO:0000256" key="4">
    <source>
        <dbReference type="ARBA" id="ARBA00023128"/>
    </source>
</evidence>
<dbReference type="PRINTS" id="PR00679">
    <property type="entry name" value="PROHIBITIN"/>
</dbReference>
<dbReference type="InterPro" id="IPR001107">
    <property type="entry name" value="Band_7"/>
</dbReference>
<dbReference type="CDD" id="cd03401">
    <property type="entry name" value="SPFH_prohibitin"/>
    <property type="match status" value="1"/>
</dbReference>
<dbReference type="FunFam" id="3.30.479.30:FF:000001">
    <property type="entry name" value="Prohibitin 2"/>
    <property type="match status" value="1"/>
</dbReference>
<dbReference type="Proteomes" id="UP000785679">
    <property type="component" value="Unassembled WGS sequence"/>
</dbReference>
<dbReference type="GO" id="GO:0007005">
    <property type="term" value="P:mitochondrion organization"/>
    <property type="evidence" value="ECO:0007669"/>
    <property type="project" value="TreeGrafter"/>
</dbReference>
<evidence type="ECO:0000256" key="7">
    <source>
        <dbReference type="SAM" id="MobiDB-lite"/>
    </source>
</evidence>
<evidence type="ECO:0000313" key="9">
    <source>
        <dbReference type="EMBL" id="TNV73624.1"/>
    </source>
</evidence>
<protein>
    <recommendedName>
        <fullName evidence="6">Prohibitin</fullName>
    </recommendedName>
</protein>
<dbReference type="EMBL" id="RRYP01018470">
    <property type="protein sequence ID" value="TNV73624.1"/>
    <property type="molecule type" value="Genomic_DNA"/>
</dbReference>
<feature type="region of interest" description="Disordered" evidence="7">
    <location>
        <begin position="281"/>
        <end position="301"/>
    </location>
</feature>
<comment type="caution">
    <text evidence="9">The sequence shown here is derived from an EMBL/GenBank/DDBJ whole genome shotgun (WGS) entry which is preliminary data.</text>
</comment>
<comment type="subcellular location">
    <subcellularLocation>
        <location evidence="1 6">Mitochondrion inner membrane</location>
    </subcellularLocation>
</comment>
<feature type="compositionally biased region" description="Polar residues" evidence="7">
    <location>
        <begin position="290"/>
        <end position="301"/>
    </location>
</feature>
<accession>A0A8J8SWR2</accession>
<dbReference type="PANTHER" id="PTHR23222:SF1">
    <property type="entry name" value="PROHIBITIN-2"/>
    <property type="match status" value="1"/>
</dbReference>
<evidence type="ECO:0000256" key="5">
    <source>
        <dbReference type="ARBA" id="ARBA00023136"/>
    </source>
</evidence>
<name>A0A8J8SWR2_HALGN</name>
<reference evidence="9" key="1">
    <citation type="submission" date="2019-06" db="EMBL/GenBank/DDBJ databases">
        <authorList>
            <person name="Zheng W."/>
        </authorList>
    </citation>
    <scope>NUCLEOTIDE SEQUENCE</scope>
    <source>
        <strain evidence="9">QDHG01</strain>
    </source>
</reference>
<evidence type="ECO:0000259" key="8">
    <source>
        <dbReference type="SMART" id="SM00244"/>
    </source>
</evidence>
<dbReference type="OrthoDB" id="275637at2759"/>
<dbReference type="AlphaFoldDB" id="A0A8J8SWR2"/>
<dbReference type="PANTHER" id="PTHR23222">
    <property type="entry name" value="PROHIBITIN"/>
    <property type="match status" value="1"/>
</dbReference>
<evidence type="ECO:0000256" key="1">
    <source>
        <dbReference type="ARBA" id="ARBA00004273"/>
    </source>
</evidence>
<keyword evidence="3 6" id="KW-0999">Mitochondrion inner membrane</keyword>
<evidence type="ECO:0000256" key="2">
    <source>
        <dbReference type="ARBA" id="ARBA00009658"/>
    </source>
</evidence>
<dbReference type="InterPro" id="IPR000163">
    <property type="entry name" value="Prohibitin"/>
</dbReference>
<organism evidence="9 10">
    <name type="scientific">Halteria grandinella</name>
    <dbReference type="NCBI Taxonomy" id="5974"/>
    <lineage>
        <taxon>Eukaryota</taxon>
        <taxon>Sar</taxon>
        <taxon>Alveolata</taxon>
        <taxon>Ciliophora</taxon>
        <taxon>Intramacronucleata</taxon>
        <taxon>Spirotrichea</taxon>
        <taxon>Stichotrichia</taxon>
        <taxon>Sporadotrichida</taxon>
        <taxon>Halteriidae</taxon>
        <taxon>Halteria</taxon>
    </lineage>
</organism>
<dbReference type="SMART" id="SM00244">
    <property type="entry name" value="PHB"/>
    <property type="match status" value="1"/>
</dbReference>
<keyword evidence="5" id="KW-0472">Membrane</keyword>
<keyword evidence="4" id="KW-0496">Mitochondrion</keyword>
<dbReference type="GO" id="GO:0005743">
    <property type="term" value="C:mitochondrial inner membrane"/>
    <property type="evidence" value="ECO:0007669"/>
    <property type="project" value="UniProtKB-SubCell"/>
</dbReference>
<comment type="similarity">
    <text evidence="2 6">Belongs to the prohibitin family.</text>
</comment>
<dbReference type="Gene3D" id="3.30.479.30">
    <property type="entry name" value="Band 7 domain"/>
    <property type="match status" value="1"/>
</dbReference>